<dbReference type="GO" id="GO:0006313">
    <property type="term" value="P:DNA transposition"/>
    <property type="evidence" value="ECO:0007669"/>
    <property type="project" value="InterPro"/>
</dbReference>
<dbReference type="GO" id="GO:0004803">
    <property type="term" value="F:transposase activity"/>
    <property type="evidence" value="ECO:0007669"/>
    <property type="project" value="InterPro"/>
</dbReference>
<dbReference type="NCBIfam" id="NF033573">
    <property type="entry name" value="transpos_IS200"/>
    <property type="match status" value="1"/>
</dbReference>
<comment type="caution">
    <text evidence="2">The sequence shown here is derived from an EMBL/GenBank/DDBJ whole genome shotgun (WGS) entry which is preliminary data.</text>
</comment>
<dbReference type="InterPro" id="IPR036515">
    <property type="entry name" value="Transposase_17_sf"/>
</dbReference>
<dbReference type="Pfam" id="PF01797">
    <property type="entry name" value="Y1_Tnp"/>
    <property type="match status" value="1"/>
</dbReference>
<dbReference type="Proteomes" id="UP000178098">
    <property type="component" value="Unassembled WGS sequence"/>
</dbReference>
<reference evidence="2 3" key="1">
    <citation type="journal article" date="2016" name="Nat. Commun.">
        <title>Thousands of microbial genomes shed light on interconnected biogeochemical processes in an aquifer system.</title>
        <authorList>
            <person name="Anantharaman K."/>
            <person name="Brown C.T."/>
            <person name="Hug L.A."/>
            <person name="Sharon I."/>
            <person name="Castelle C.J."/>
            <person name="Probst A.J."/>
            <person name="Thomas B.C."/>
            <person name="Singh A."/>
            <person name="Wilkins M.J."/>
            <person name="Karaoz U."/>
            <person name="Brodie E.L."/>
            <person name="Williams K.H."/>
            <person name="Hubbard S.S."/>
            <person name="Banfield J.F."/>
        </authorList>
    </citation>
    <scope>NUCLEOTIDE SEQUENCE [LARGE SCALE GENOMIC DNA]</scope>
</reference>
<name>A0A1F7HF31_9BACT</name>
<evidence type="ECO:0000313" key="3">
    <source>
        <dbReference type="Proteomes" id="UP000178098"/>
    </source>
</evidence>
<dbReference type="SMART" id="SM01321">
    <property type="entry name" value="Y1_Tnp"/>
    <property type="match status" value="1"/>
</dbReference>
<dbReference type="InterPro" id="IPR002686">
    <property type="entry name" value="Transposase_17"/>
</dbReference>
<dbReference type="GO" id="GO:0003677">
    <property type="term" value="F:DNA binding"/>
    <property type="evidence" value="ECO:0007669"/>
    <property type="project" value="InterPro"/>
</dbReference>
<dbReference type="EMBL" id="MFZT01000038">
    <property type="protein sequence ID" value="OGK29869.1"/>
    <property type="molecule type" value="Genomic_DNA"/>
</dbReference>
<dbReference type="Gene3D" id="3.30.70.1290">
    <property type="entry name" value="Transposase IS200-like"/>
    <property type="match status" value="1"/>
</dbReference>
<dbReference type="PANTHER" id="PTHR33360">
    <property type="entry name" value="TRANSPOSASE FOR INSERTION SEQUENCE ELEMENT IS200"/>
    <property type="match status" value="1"/>
</dbReference>
<feature type="domain" description="Transposase IS200-like" evidence="1">
    <location>
        <begin position="10"/>
        <end position="127"/>
    </location>
</feature>
<proteinExistence type="predicted"/>
<dbReference type="SUPFAM" id="SSF143422">
    <property type="entry name" value="Transposase IS200-like"/>
    <property type="match status" value="1"/>
</dbReference>
<dbReference type="PANTHER" id="PTHR33360:SF2">
    <property type="entry name" value="TRANSPOSASE FOR INSERTION SEQUENCE ELEMENT IS200"/>
    <property type="match status" value="1"/>
</dbReference>
<sequence>MRTRVQAHTAYRLLYHVVWIPKKRYNLMRGVQKYCEKVIKGVTSDRYDDVVIEEINVQDDHIHVMIVIPPKYGISAVIGDIKRGSSRIIRRKFDHIRNGREALWSIGYFVSSVGLDEARVRRYIKYQQQQDSGQQHAEI</sequence>
<gene>
    <name evidence="2" type="ORF">A3D08_00815</name>
</gene>
<evidence type="ECO:0000313" key="2">
    <source>
        <dbReference type="EMBL" id="OGK29869.1"/>
    </source>
</evidence>
<accession>A0A1F7HF31</accession>
<organism evidence="2 3">
    <name type="scientific">Candidatus Roizmanbacteria bacterium RIFCSPHIGHO2_02_FULL_43_11</name>
    <dbReference type="NCBI Taxonomy" id="1802043"/>
    <lineage>
        <taxon>Bacteria</taxon>
        <taxon>Candidatus Roizmaniibacteriota</taxon>
    </lineage>
</organism>
<dbReference type="AlphaFoldDB" id="A0A1F7HF31"/>
<evidence type="ECO:0000259" key="1">
    <source>
        <dbReference type="SMART" id="SM01321"/>
    </source>
</evidence>
<protein>
    <recommendedName>
        <fullName evidence="1">Transposase IS200-like domain-containing protein</fullName>
    </recommendedName>
</protein>